<organism evidence="1 2">
    <name type="scientific">Agrobacterium tumefaciens str. B6</name>
    <dbReference type="NCBI Taxonomy" id="1183423"/>
    <lineage>
        <taxon>Bacteria</taxon>
        <taxon>Pseudomonadati</taxon>
        <taxon>Pseudomonadota</taxon>
        <taxon>Alphaproteobacteria</taxon>
        <taxon>Hyphomicrobiales</taxon>
        <taxon>Rhizobiaceae</taxon>
        <taxon>Rhizobium/Agrobacterium group</taxon>
        <taxon>Agrobacterium</taxon>
        <taxon>Agrobacterium tumefaciens complex</taxon>
    </lineage>
</organism>
<accession>A0A822UZZ7</accession>
<gene>
    <name evidence="1" type="ORF">AGR4A_Cc190281</name>
</gene>
<reference evidence="1 2" key="1">
    <citation type="submission" date="2016-01" db="EMBL/GenBank/DDBJ databases">
        <authorList>
            <person name="Regsiter A."/>
            <person name="william w."/>
        </authorList>
    </citation>
    <scope>NUCLEOTIDE SEQUENCE [LARGE SCALE GENOMIC DNA]</scope>
    <source>
        <strain evidence="1 2">B6</strain>
    </source>
</reference>
<dbReference type="EMBL" id="FCNL01000011">
    <property type="protein sequence ID" value="CVI15719.1"/>
    <property type="molecule type" value="Genomic_DNA"/>
</dbReference>
<comment type="caution">
    <text evidence="1">The sequence shown here is derived from an EMBL/GenBank/DDBJ whole genome shotgun (WGS) entry which is preliminary data.</text>
</comment>
<dbReference type="AlphaFoldDB" id="A0A822UZZ7"/>
<evidence type="ECO:0000313" key="1">
    <source>
        <dbReference type="EMBL" id="CVI15719.1"/>
    </source>
</evidence>
<proteinExistence type="predicted"/>
<dbReference type="Proteomes" id="UP000192074">
    <property type="component" value="Unassembled WGS sequence"/>
</dbReference>
<evidence type="ECO:0000313" key="2">
    <source>
        <dbReference type="Proteomes" id="UP000192074"/>
    </source>
</evidence>
<sequence length="107" mass="11791">MAKNMPVPNTRILSGKTTIGNQSTQSQSIICIFPGCYLTLSVVRSATSKLLLQQLHMRGLFDAAPPLRFICGCRIRRARQSKNLLSLAKTVPAPRSKFLSFLLGASW</sequence>
<name>A0A822UZZ7_AGRTU</name>
<protein>
    <submittedName>
        <fullName evidence="1">Uncharacterized protein</fullName>
    </submittedName>
</protein>